<gene>
    <name evidence="2" type="primary">Hypp1051</name>
    <name evidence="2" type="ORF">BLAG_LOCUS12902</name>
</gene>
<evidence type="ECO:0000256" key="1">
    <source>
        <dbReference type="SAM" id="Coils"/>
    </source>
</evidence>
<keyword evidence="3" id="KW-1185">Reference proteome</keyword>
<evidence type="ECO:0000313" key="2">
    <source>
        <dbReference type="EMBL" id="CAH1252979.1"/>
    </source>
</evidence>
<feature type="coiled-coil region" evidence="1">
    <location>
        <begin position="11"/>
        <end position="48"/>
    </location>
</feature>
<accession>A0A8J9ZG03</accession>
<name>A0A8J9ZG03_BRALA</name>
<evidence type="ECO:0000313" key="3">
    <source>
        <dbReference type="Proteomes" id="UP000838412"/>
    </source>
</evidence>
<reference evidence="2" key="1">
    <citation type="submission" date="2022-01" db="EMBL/GenBank/DDBJ databases">
        <authorList>
            <person name="Braso-Vives M."/>
        </authorList>
    </citation>
    <scope>NUCLEOTIDE SEQUENCE</scope>
</reference>
<dbReference type="Proteomes" id="UP000838412">
    <property type="component" value="Chromosome 2"/>
</dbReference>
<dbReference type="EMBL" id="OV696687">
    <property type="protein sequence ID" value="CAH1252979.1"/>
    <property type="molecule type" value="Genomic_DNA"/>
</dbReference>
<keyword evidence="1" id="KW-0175">Coiled coil</keyword>
<dbReference type="AlphaFoldDB" id="A0A8J9ZG03"/>
<protein>
    <submittedName>
        <fullName evidence="2">Hypp1051 protein</fullName>
    </submittedName>
</protein>
<proteinExistence type="predicted"/>
<organism evidence="2 3">
    <name type="scientific">Branchiostoma lanceolatum</name>
    <name type="common">Common lancelet</name>
    <name type="synonym">Amphioxus lanceolatum</name>
    <dbReference type="NCBI Taxonomy" id="7740"/>
    <lineage>
        <taxon>Eukaryota</taxon>
        <taxon>Metazoa</taxon>
        <taxon>Chordata</taxon>
        <taxon>Cephalochordata</taxon>
        <taxon>Leptocardii</taxon>
        <taxon>Amphioxiformes</taxon>
        <taxon>Branchiostomatidae</taxon>
        <taxon>Branchiostoma</taxon>
    </lineage>
</organism>
<sequence>MIGPQSTEVAKRLLQQNMRVLRTVSQDLEEREKRLVRMRTKLHGLENSGTLLNVRQRSATRRQ</sequence>